<feature type="binding site" evidence="6">
    <location>
        <begin position="29"/>
        <end position="36"/>
    </location>
    <ligand>
        <name>ATP</name>
        <dbReference type="ChEBI" id="CHEBI:30616"/>
    </ligand>
</feature>
<reference evidence="9" key="1">
    <citation type="journal article" date="2019" name="Int. J. Syst. Evol. Microbiol.">
        <title>The Global Catalogue of Microorganisms (GCM) 10K type strain sequencing project: providing services to taxonomists for standard genome sequencing and annotation.</title>
        <authorList>
            <consortium name="The Broad Institute Genomics Platform"/>
            <consortium name="The Broad Institute Genome Sequencing Center for Infectious Disease"/>
            <person name="Wu L."/>
            <person name="Ma J."/>
        </authorList>
    </citation>
    <scope>NUCLEOTIDE SEQUENCE [LARGE SCALE GENOMIC DNA]</scope>
    <source>
        <strain evidence="9">KCTC 15012</strain>
    </source>
</reference>
<evidence type="ECO:0000313" key="8">
    <source>
        <dbReference type="EMBL" id="MFC5705458.1"/>
    </source>
</evidence>
<name>A0ABW0YBC1_9GAMM</name>
<keyword evidence="2 6" id="KW-0378">Hydrolase</keyword>
<evidence type="ECO:0000256" key="2">
    <source>
        <dbReference type="ARBA" id="ARBA00022801"/>
    </source>
</evidence>
<keyword evidence="9" id="KW-1185">Reference proteome</keyword>
<evidence type="ECO:0000256" key="6">
    <source>
        <dbReference type="PROSITE-ProRule" id="PRU00560"/>
    </source>
</evidence>
<organism evidence="8 9">
    <name type="scientific">Aeromonas eucrenophila</name>
    <dbReference type="NCBI Taxonomy" id="649"/>
    <lineage>
        <taxon>Bacteria</taxon>
        <taxon>Pseudomonadati</taxon>
        <taxon>Pseudomonadota</taxon>
        <taxon>Gammaproteobacteria</taxon>
        <taxon>Aeromonadales</taxon>
        <taxon>Aeromonadaceae</taxon>
        <taxon>Aeromonas</taxon>
    </lineage>
</organism>
<evidence type="ECO:0000259" key="7">
    <source>
        <dbReference type="PROSITE" id="PS51198"/>
    </source>
</evidence>
<keyword evidence="4 6" id="KW-0067">ATP-binding</keyword>
<dbReference type="InterPro" id="IPR014016">
    <property type="entry name" value="UvrD-like_ATP-bd"/>
</dbReference>
<dbReference type="PROSITE" id="PS51198">
    <property type="entry name" value="UVRD_HELICASE_ATP_BIND"/>
    <property type="match status" value="1"/>
</dbReference>
<dbReference type="PANTHER" id="PTHR11070">
    <property type="entry name" value="UVRD / RECB / PCRA DNA HELICASE FAMILY MEMBER"/>
    <property type="match status" value="1"/>
</dbReference>
<dbReference type="Proteomes" id="UP001596132">
    <property type="component" value="Unassembled WGS sequence"/>
</dbReference>
<gene>
    <name evidence="8" type="ORF">ACFPVW_05090</name>
</gene>
<keyword evidence="3 6" id="KW-0347">Helicase</keyword>
<keyword evidence="1 6" id="KW-0547">Nucleotide-binding</keyword>
<evidence type="ECO:0000256" key="5">
    <source>
        <dbReference type="ARBA" id="ARBA00034923"/>
    </source>
</evidence>
<dbReference type="InterPro" id="IPR000212">
    <property type="entry name" value="DNA_helicase_UvrD/REP"/>
</dbReference>
<dbReference type="InterPro" id="IPR027417">
    <property type="entry name" value="P-loop_NTPase"/>
</dbReference>
<comment type="caution">
    <text evidence="8">The sequence shown here is derived from an EMBL/GenBank/DDBJ whole genome shotgun (WGS) entry which is preliminary data.</text>
</comment>
<dbReference type="Pfam" id="PF00580">
    <property type="entry name" value="UvrD-helicase"/>
    <property type="match status" value="1"/>
</dbReference>
<accession>A0ABW0YBC1</accession>
<dbReference type="EMBL" id="JBHSPP010000005">
    <property type="protein sequence ID" value="MFC5705458.1"/>
    <property type="molecule type" value="Genomic_DNA"/>
</dbReference>
<proteinExistence type="predicted"/>
<evidence type="ECO:0000313" key="9">
    <source>
        <dbReference type="Proteomes" id="UP001596132"/>
    </source>
</evidence>
<evidence type="ECO:0000256" key="3">
    <source>
        <dbReference type="ARBA" id="ARBA00022806"/>
    </source>
</evidence>
<protein>
    <recommendedName>
        <fullName evidence="5">DNA 3'-5' helicase II</fullName>
    </recommendedName>
</protein>
<evidence type="ECO:0000256" key="4">
    <source>
        <dbReference type="ARBA" id="ARBA00022840"/>
    </source>
</evidence>
<evidence type="ECO:0000256" key="1">
    <source>
        <dbReference type="ARBA" id="ARBA00022741"/>
    </source>
</evidence>
<dbReference type="PANTHER" id="PTHR11070:SF2">
    <property type="entry name" value="ATP-DEPENDENT DNA HELICASE SRS2"/>
    <property type="match status" value="1"/>
</dbReference>
<feature type="domain" description="UvrD-like helicase ATP-binding" evidence="7">
    <location>
        <begin position="8"/>
        <end position="352"/>
    </location>
</feature>
<dbReference type="Gene3D" id="3.40.50.300">
    <property type="entry name" value="P-loop containing nucleotide triphosphate hydrolases"/>
    <property type="match status" value="2"/>
</dbReference>
<sequence length="536" mass="62583">MSNKLIDEAQVTQTLFDTIDRNDSFIFSAGAGSGKTYALIECLKYILRNNFERLRNNNQQMVCITYTNVAVNEIRTRLGNSDTVIVSTIHEMLWSIIQRFQSELVLIHLSKISSELEKLDAELSSDPNDKLGFFTLLSLEDQNSCIELIRNTKEIYYAHQNSNSATFKAAYTPFEDKYGKSKIHSWLRNYKVFQEVAKRIYRKDRYTQCIENIKSYKNGYTAVIYDNKFNADRLDKMRFSHDTLLEYSYSLINTYPLLSRLIIDKYPYFFIDEYQDTNKHVVNLIRLIYDFSTNKKRDWLVGYFGDTAQTIYPDGIGIKLETLYSDLKTITKIYNRRSHLQIIDTANAIRNDDISQVPINDGRNQGNVIFYYAPYPENDKTRLDIAKKFIEKYMVQVGDDDGIDCLVLTNKLMAEMNGFGDIYDAFKLAENIYYDDLNTKLLSNELDKLDPTIRIIYKIINLYLLVNNHNSTYYELFGDKGRIVKFSEASDFLKKMRAFKAITLGGFLSEISNYYIDSPNPPPFKCFYKFFFGLKF</sequence>
<dbReference type="RefSeq" id="WP_378051403.1">
    <property type="nucleotide sequence ID" value="NZ_JBHSPP010000005.1"/>
</dbReference>
<dbReference type="SUPFAM" id="SSF52540">
    <property type="entry name" value="P-loop containing nucleoside triphosphate hydrolases"/>
    <property type="match status" value="1"/>
</dbReference>